<dbReference type="GO" id="GO:0042273">
    <property type="term" value="P:ribosomal large subunit biogenesis"/>
    <property type="evidence" value="ECO:0007669"/>
    <property type="project" value="UniProtKB-UniRule"/>
</dbReference>
<dbReference type="Proteomes" id="UP000770661">
    <property type="component" value="Unassembled WGS sequence"/>
</dbReference>
<evidence type="ECO:0000313" key="5">
    <source>
        <dbReference type="Proteomes" id="UP000770661"/>
    </source>
</evidence>
<keyword evidence="5" id="KW-1185">Reference proteome</keyword>
<dbReference type="OrthoDB" id="4155914at2759"/>
<comment type="subcellular location">
    <subcellularLocation>
        <location evidence="3">Cytoplasm</location>
    </subcellularLocation>
    <subcellularLocation>
        <location evidence="3">Nucleus</location>
        <location evidence="3">Nucleolus</location>
    </subcellularLocation>
    <text evidence="3">Shuttles between cytoplasm and nucleus/nucleolus.</text>
</comment>
<protein>
    <recommendedName>
        <fullName evidence="3">Eukaryotic translation initiation factor 6</fullName>
        <shortName evidence="3">eIF-6</shortName>
    </recommendedName>
</protein>
<comment type="similarity">
    <text evidence="3">Belongs to the eIF-6 family.</text>
</comment>
<dbReference type="GO" id="GO:0003743">
    <property type="term" value="F:translation initiation factor activity"/>
    <property type="evidence" value="ECO:0007669"/>
    <property type="project" value="UniProtKB-UniRule"/>
</dbReference>
<gene>
    <name evidence="4" type="primary">eif6</name>
    <name evidence="3" type="synonym">EIF6</name>
    <name evidence="4" type="ORF">GWK47_014680</name>
</gene>
<dbReference type="CDD" id="cd00527">
    <property type="entry name" value="IF6"/>
    <property type="match status" value="1"/>
</dbReference>
<dbReference type="Gene3D" id="3.75.10.10">
    <property type="entry name" value="L-arginine/glycine Amidinotransferase, Chain A"/>
    <property type="match status" value="3"/>
</dbReference>
<keyword evidence="3" id="KW-0690">Ribosome biogenesis</keyword>
<evidence type="ECO:0000256" key="1">
    <source>
        <dbReference type="ARBA" id="ARBA00022540"/>
    </source>
</evidence>
<keyword evidence="2 3" id="KW-0648">Protein biosynthesis</keyword>
<evidence type="ECO:0000313" key="4">
    <source>
        <dbReference type="EMBL" id="KAG0714157.1"/>
    </source>
</evidence>
<keyword evidence="1 3" id="KW-0396">Initiation factor</keyword>
<accession>A0A8J4XT49</accession>
<dbReference type="SMART" id="SM00654">
    <property type="entry name" value="eIF6"/>
    <property type="match status" value="1"/>
</dbReference>
<proteinExistence type="inferred from homology"/>
<dbReference type="GO" id="GO:0005730">
    <property type="term" value="C:nucleolus"/>
    <property type="evidence" value="ECO:0007669"/>
    <property type="project" value="UniProtKB-SubCell"/>
</dbReference>
<reference evidence="4" key="1">
    <citation type="submission" date="2020-07" db="EMBL/GenBank/DDBJ databases">
        <title>The High-quality genome of the commercially important snow crab, Chionoecetes opilio.</title>
        <authorList>
            <person name="Jeong J.-H."/>
            <person name="Ryu S."/>
        </authorList>
    </citation>
    <scope>NUCLEOTIDE SEQUENCE</scope>
    <source>
        <strain evidence="4">MADBK_172401_WGS</strain>
        <tissue evidence="4">Digestive gland</tissue>
    </source>
</reference>
<dbReference type="HAMAP" id="MF_00032">
    <property type="entry name" value="eIF_6"/>
    <property type="match status" value="1"/>
</dbReference>
<dbReference type="Pfam" id="PF01912">
    <property type="entry name" value="eIF-6"/>
    <property type="match status" value="2"/>
</dbReference>
<dbReference type="SUPFAM" id="SSF55909">
    <property type="entry name" value="Pentein"/>
    <property type="match status" value="2"/>
</dbReference>
<dbReference type="GO" id="GO:0043023">
    <property type="term" value="F:ribosomal large subunit binding"/>
    <property type="evidence" value="ECO:0007669"/>
    <property type="project" value="UniProtKB-UniRule"/>
</dbReference>
<keyword evidence="3" id="KW-0963">Cytoplasm</keyword>
<evidence type="ECO:0000256" key="3">
    <source>
        <dbReference type="HAMAP-Rule" id="MF_03132"/>
    </source>
</evidence>
<dbReference type="AlphaFoldDB" id="A0A8J4XT49"/>
<dbReference type="EMBL" id="JACEEZ010020758">
    <property type="protein sequence ID" value="KAG0714157.1"/>
    <property type="molecule type" value="Genomic_DNA"/>
</dbReference>
<organism evidence="4 5">
    <name type="scientific">Chionoecetes opilio</name>
    <name type="common">Atlantic snow crab</name>
    <name type="synonym">Cancer opilio</name>
    <dbReference type="NCBI Taxonomy" id="41210"/>
    <lineage>
        <taxon>Eukaryota</taxon>
        <taxon>Metazoa</taxon>
        <taxon>Ecdysozoa</taxon>
        <taxon>Arthropoda</taxon>
        <taxon>Crustacea</taxon>
        <taxon>Multicrustacea</taxon>
        <taxon>Malacostraca</taxon>
        <taxon>Eumalacostraca</taxon>
        <taxon>Eucarida</taxon>
        <taxon>Decapoda</taxon>
        <taxon>Pleocyemata</taxon>
        <taxon>Brachyura</taxon>
        <taxon>Eubrachyura</taxon>
        <taxon>Majoidea</taxon>
        <taxon>Majidae</taxon>
        <taxon>Chionoecetes</taxon>
    </lineage>
</organism>
<comment type="function">
    <text evidence="3">Binds to the 60S ribosomal subunit and prevents its association with the 40S ribosomal subunit to form the 80S initiation complex in the cytoplasm. May also be involved in ribosome biogenesis.</text>
</comment>
<dbReference type="GO" id="GO:0042256">
    <property type="term" value="P:cytosolic ribosome assembly"/>
    <property type="evidence" value="ECO:0007669"/>
    <property type="project" value="UniProtKB-UniRule"/>
</dbReference>
<comment type="caution">
    <text evidence="4">The sequence shown here is derived from an EMBL/GenBank/DDBJ whole genome shotgun (WGS) entry which is preliminary data.</text>
</comment>
<dbReference type="PANTHER" id="PTHR10784">
    <property type="entry name" value="TRANSLATION INITIATION FACTOR 6"/>
    <property type="match status" value="1"/>
</dbReference>
<name>A0A8J4XT49_CHIOP</name>
<evidence type="ECO:0000256" key="2">
    <source>
        <dbReference type="ARBA" id="ARBA00022917"/>
    </source>
</evidence>
<comment type="subunit">
    <text evidence="3">Monomer. Associates with the 60S ribosomal subunit.</text>
</comment>
<dbReference type="InterPro" id="IPR002769">
    <property type="entry name" value="eIF6"/>
</dbReference>
<dbReference type="GO" id="GO:0005737">
    <property type="term" value="C:cytoplasm"/>
    <property type="evidence" value="ECO:0007669"/>
    <property type="project" value="UniProtKB-SubCell"/>
</dbReference>
<keyword evidence="3" id="KW-0539">Nucleus</keyword>
<sequence>MAVRCQFEGSNEIGVFSKLTNAYCLAGIGASANFYSIFEDNLSETIPVVYASIAGCRIVGSMVTGKWTDTQYDTNRICSKEWILFRNRHGLLVPSTTTDTELQHLRDHLPEKVKVQRIEERLSALGNVVVCNDYVALVHPDIDRETEEIIHDTLQVEVFRHTIANNVLVGSYAVLSNQGGLLHPATPTQEQDELSMLLQVPLVVPLVVSMASSTLFPQVPLVVSMASSTLFPQVPLVVSMASSTLFPQVPLVAGTVNRGSNALAAGLLVNDWAAFCGMDTTATELNVIESIFKITDAPQMAASTTMRKALIDSMT</sequence>